<keyword evidence="2" id="KW-0732">Signal</keyword>
<feature type="domain" description="RhopH3 C-terminal" evidence="3">
    <location>
        <begin position="362"/>
        <end position="697"/>
    </location>
</feature>
<protein>
    <submittedName>
        <fullName evidence="4">Rhoptry protein</fullName>
    </submittedName>
</protein>
<evidence type="ECO:0000256" key="2">
    <source>
        <dbReference type="SAM" id="SignalP"/>
    </source>
</evidence>
<dbReference type="KEGG" id="pcot:PCOAH_00018720"/>
<dbReference type="GeneID" id="30908598"/>
<evidence type="ECO:0000259" key="3">
    <source>
        <dbReference type="Pfam" id="PF22808"/>
    </source>
</evidence>
<evidence type="ECO:0000256" key="1">
    <source>
        <dbReference type="SAM" id="MobiDB-lite"/>
    </source>
</evidence>
<feature type="compositionally biased region" description="Basic and acidic residues" evidence="1">
    <location>
        <begin position="840"/>
        <end position="851"/>
    </location>
</feature>
<dbReference type="AlphaFoldDB" id="A0A1B1DXQ9"/>
<dbReference type="Proteomes" id="UP000092716">
    <property type="component" value="Chromosome 7"/>
</dbReference>
<dbReference type="RefSeq" id="XP_019914092.1">
    <property type="nucleotide sequence ID" value="XM_020058681.1"/>
</dbReference>
<gene>
    <name evidence="4" type="ORF">PCOAH_00018720</name>
</gene>
<feature type="region of interest" description="Disordered" evidence="1">
    <location>
        <begin position="791"/>
        <end position="888"/>
    </location>
</feature>
<dbReference type="OrthoDB" id="392048at2759"/>
<organism evidence="4 5">
    <name type="scientific">Plasmodium coatneyi</name>
    <dbReference type="NCBI Taxonomy" id="208452"/>
    <lineage>
        <taxon>Eukaryota</taxon>
        <taxon>Sar</taxon>
        <taxon>Alveolata</taxon>
        <taxon>Apicomplexa</taxon>
        <taxon>Aconoidasida</taxon>
        <taxon>Haemosporida</taxon>
        <taxon>Plasmodiidae</taxon>
        <taxon>Plasmodium</taxon>
    </lineage>
</organism>
<feature type="compositionally biased region" description="Polar residues" evidence="1">
    <location>
        <begin position="791"/>
        <end position="801"/>
    </location>
</feature>
<feature type="signal peptide" evidence="2">
    <location>
        <begin position="1"/>
        <end position="22"/>
    </location>
</feature>
<name>A0A1B1DXQ9_9APIC</name>
<evidence type="ECO:0000313" key="5">
    <source>
        <dbReference type="Proteomes" id="UP000092716"/>
    </source>
</evidence>
<keyword evidence="5" id="KW-1185">Reference proteome</keyword>
<dbReference type="VEuPathDB" id="PlasmoDB:PCOAH_00018720"/>
<dbReference type="EMBL" id="CP016245">
    <property type="protein sequence ID" value="ANQ07397.1"/>
    <property type="molecule type" value="Genomic_DNA"/>
</dbReference>
<evidence type="ECO:0000313" key="4">
    <source>
        <dbReference type="EMBL" id="ANQ07397.1"/>
    </source>
</evidence>
<sequence length="888" mass="102601">MRSKLFVTLFTTCLVTLSSVQGREYFSGFVDKKLKNLLQCNFVAYYNLRDNGPDPNSFLDFIGEPEQFYWFIEHYLSVPFTIPKNLKDKKEHNLSSCANRSWVSEFLRKYEEPDVKELMKYLDKEEKVYFSYTFENVEPVPKYTSFPLQEFHKYCILPPLVETSIKQKDQDGMLSFQLNQEEYKIYLSSVGSPISALKKLYQAMEDGERKVALKNILDNERSNDVFINCPVYDLKLHYHKECDSQPNVLKCLDNYIKKLCERRIAGKEKGTFCDHLLFLFDALKDPYVDNFKKFLTRDDVHLVKPKSVWGFPLFNTYKPRDIKNPNSNIPVDVFKVLSSKNKLFLSFFDQIPKGPHYMEESQGLVKLSDFASSIFDKLHRFFYAFKKKGNQISPVSVKELSHNISDFSFKRDTSNIECKKVKKSLNLDLEVEVVKGVAAQKICKIIELLVLKKGKKEKSGKKEFEDVHKGFRIQCILIGTHVEAFNIVRQLLNMESMLSLTRYTSLYLHKFFKSVTTLKGNFLYDNPNAIKHARACGRAVLHVPAVLYRRNIYLAETFLSLYLGLSNLVSSNPSSPFFEYAIIEFLVYYYNKDPEKFLLYLFSIVSVLYINMYYYEQLFCHHKEQFELLKSKMIHPNIADRILENIKTLMKNPRYMKMRSFYLKFENEDLFDKRKVFDVLYAFDEFLNSTDAQQKAKIEEIPDESLELDNSNDGIGFRKEDIFFETEQGSMESIAEELEEGAEGVDSNQQKKTAEYLKLVPDEEKVNLLDKNKELELELYKYIGTPKQTNAGVGTVSSHSPPTAAKMGHTAGGSKGIRPGAKGMNQKLGPMGKNLKRMKGKEASKLRKGVDFYESTMSLNQPPPGESASEEKGSTSNLSSKESLPPNP</sequence>
<proteinExistence type="predicted"/>
<dbReference type="InterPro" id="IPR054451">
    <property type="entry name" value="RhopH3_C"/>
</dbReference>
<reference evidence="5" key="1">
    <citation type="submission" date="2016-06" db="EMBL/GenBank/DDBJ databases">
        <title>First high quality genome sequence of Plasmodium coatneyi using continuous long reads from single molecule, real-time sequencing.</title>
        <authorList>
            <person name="Chien J.-T."/>
            <person name="Pakala S.B."/>
            <person name="Geraldo J.A."/>
            <person name="Lapp S.A."/>
            <person name="Barnwell J.W."/>
            <person name="Kissinger J.C."/>
            <person name="Galinski M.R."/>
            <person name="Humphrey J.C."/>
        </authorList>
    </citation>
    <scope>NUCLEOTIDE SEQUENCE [LARGE SCALE GENOMIC DNA]</scope>
    <source>
        <strain evidence="5">Hackeri</strain>
    </source>
</reference>
<accession>A0A1B1DXQ9</accession>
<feature type="chain" id="PRO_5008521341" evidence="2">
    <location>
        <begin position="23"/>
        <end position="888"/>
    </location>
</feature>
<dbReference type="Pfam" id="PF22808">
    <property type="entry name" value="RhopH3_C"/>
    <property type="match status" value="1"/>
</dbReference>